<keyword evidence="12" id="KW-1185">Reference proteome</keyword>
<evidence type="ECO:0000256" key="7">
    <source>
        <dbReference type="ARBA" id="ARBA00023180"/>
    </source>
</evidence>
<feature type="transmembrane region" description="Helical" evidence="9">
    <location>
        <begin position="530"/>
        <end position="554"/>
    </location>
</feature>
<keyword evidence="4" id="KW-0130">Cell adhesion</keyword>
<keyword evidence="3" id="KW-0677">Repeat</keyword>
<dbReference type="InterPro" id="IPR013162">
    <property type="entry name" value="CD80_C2-set"/>
</dbReference>
<keyword evidence="2" id="KW-0732">Signal</keyword>
<protein>
    <recommendedName>
        <fullName evidence="10">Ig-like domain-containing protein</fullName>
    </recommendedName>
</protein>
<name>A0A9D4H2P4_DREPO</name>
<evidence type="ECO:0000313" key="12">
    <source>
        <dbReference type="Proteomes" id="UP000828390"/>
    </source>
</evidence>
<evidence type="ECO:0000256" key="8">
    <source>
        <dbReference type="SAM" id="MobiDB-lite"/>
    </source>
</evidence>
<dbReference type="Proteomes" id="UP000828390">
    <property type="component" value="Unassembled WGS sequence"/>
</dbReference>
<comment type="caution">
    <text evidence="11">The sequence shown here is derived from an EMBL/GenBank/DDBJ whole genome shotgun (WGS) entry which is preliminary data.</text>
</comment>
<dbReference type="GO" id="GO:0007156">
    <property type="term" value="P:homophilic cell adhesion via plasma membrane adhesion molecules"/>
    <property type="evidence" value="ECO:0007669"/>
    <property type="project" value="TreeGrafter"/>
</dbReference>
<dbReference type="InterPro" id="IPR007110">
    <property type="entry name" value="Ig-like_dom"/>
</dbReference>
<dbReference type="InterPro" id="IPR051427">
    <property type="entry name" value="Nectin/Nectin-like"/>
</dbReference>
<feature type="domain" description="Ig-like" evidence="10">
    <location>
        <begin position="424"/>
        <end position="507"/>
    </location>
</feature>
<dbReference type="PANTHER" id="PTHR23277">
    <property type="entry name" value="NECTIN-RELATED"/>
    <property type="match status" value="1"/>
</dbReference>
<dbReference type="InterPro" id="IPR036179">
    <property type="entry name" value="Ig-like_dom_sf"/>
</dbReference>
<dbReference type="SUPFAM" id="SSF48726">
    <property type="entry name" value="Immunoglobulin"/>
    <property type="match status" value="2"/>
</dbReference>
<dbReference type="InterPro" id="IPR013783">
    <property type="entry name" value="Ig-like_fold"/>
</dbReference>
<evidence type="ECO:0000256" key="5">
    <source>
        <dbReference type="ARBA" id="ARBA00023136"/>
    </source>
</evidence>
<dbReference type="GO" id="GO:0007157">
    <property type="term" value="P:heterophilic cell-cell adhesion via plasma membrane cell adhesion molecules"/>
    <property type="evidence" value="ECO:0007669"/>
    <property type="project" value="TreeGrafter"/>
</dbReference>
<dbReference type="GO" id="GO:0005912">
    <property type="term" value="C:adherens junction"/>
    <property type="evidence" value="ECO:0007669"/>
    <property type="project" value="TreeGrafter"/>
</dbReference>
<keyword evidence="9" id="KW-1133">Transmembrane helix</keyword>
<dbReference type="Gene3D" id="2.60.40.10">
    <property type="entry name" value="Immunoglobulins"/>
    <property type="match status" value="3"/>
</dbReference>
<evidence type="ECO:0000256" key="9">
    <source>
        <dbReference type="SAM" id="Phobius"/>
    </source>
</evidence>
<feature type="domain" description="Ig-like" evidence="10">
    <location>
        <begin position="308"/>
        <end position="421"/>
    </location>
</feature>
<dbReference type="Pfam" id="PF08205">
    <property type="entry name" value="C2-set_2"/>
    <property type="match status" value="1"/>
</dbReference>
<evidence type="ECO:0000259" key="10">
    <source>
        <dbReference type="PROSITE" id="PS50835"/>
    </source>
</evidence>
<evidence type="ECO:0000256" key="1">
    <source>
        <dbReference type="ARBA" id="ARBA00004370"/>
    </source>
</evidence>
<keyword evidence="5 9" id="KW-0472">Membrane</keyword>
<keyword evidence="9" id="KW-0812">Transmembrane</keyword>
<reference evidence="11" key="2">
    <citation type="submission" date="2020-11" db="EMBL/GenBank/DDBJ databases">
        <authorList>
            <person name="McCartney M.A."/>
            <person name="Auch B."/>
            <person name="Kono T."/>
            <person name="Mallez S."/>
            <person name="Becker A."/>
            <person name="Gohl D.M."/>
            <person name="Silverstein K.A.T."/>
            <person name="Koren S."/>
            <person name="Bechman K.B."/>
            <person name="Herman A."/>
            <person name="Abrahante J.E."/>
            <person name="Garbe J."/>
        </authorList>
    </citation>
    <scope>NUCLEOTIDE SEQUENCE</scope>
    <source>
        <strain evidence="11">Duluth1</strain>
        <tissue evidence="11">Whole animal</tissue>
    </source>
</reference>
<dbReference type="GO" id="GO:0016020">
    <property type="term" value="C:membrane"/>
    <property type="evidence" value="ECO:0007669"/>
    <property type="project" value="UniProtKB-SubCell"/>
</dbReference>
<evidence type="ECO:0000256" key="6">
    <source>
        <dbReference type="ARBA" id="ARBA00023157"/>
    </source>
</evidence>
<dbReference type="AlphaFoldDB" id="A0A9D4H2P4"/>
<sequence>MTNFQCQTKAQTCGVLRVTPRIAFERETVTFSYQLLVNGSGNRLFKYHNVEVYPNTKSPDVRIEMKRDHTNISYTLKDVRKQDAGNYTADCGQSFGPTSSVELDVKAYPTMSLRFKEIRNISEINCHNCLLGWEGRHMNIECILKGISSSDELDVNIFLEKDGVRIDQSSITTSSPGPFIQASFGLEPTIDLDMQMVRCLLLSSRLSQNITTEATLRILRPPSVPIFKSIVKENEDVFFTCRSPKDVTTPILKIKYNNTERISDWTGSETSQSWRFSRYDNGRPLRCCLEYRSFEKGKHNSTNTVCGPENIMDVRYTASNVSLYCEHLNGSTDGNAYLELKCSASESNPRSDISWISNSQLHLFGNTTEHLRNDTFYRWTVSNSLKLNITRRHNRKSISCVVTHADFPEWRQIREYHVNITYHPYITISGADGTDTLVAYDDETINIECEADANPVPIVKWFHNSSTLSGDRWLKLNADASMKPGRYIYTCSASNGVGPRHVNKTITLLVKTGSERPGTTMASTTANDHILSVVMAVVGGIIAIVVVVLTVYCVKRRRQTKRNIDDQLTSNKKRTDGINKRRPGENINLSNTENVDVTAASELETAEYASVVAKHQRSSLAQQPKLLTTRHEGNMGRELVTRAEVQRIVDDGLEYSAVVPRDARVPSVQQNQATENATMIYADLDLSPGNATVRILNEEAATTYVSIDFAATEKEQKNNLRA</sequence>
<evidence type="ECO:0000256" key="2">
    <source>
        <dbReference type="ARBA" id="ARBA00022729"/>
    </source>
</evidence>
<dbReference type="Gene3D" id="1.20.5.100">
    <property type="entry name" value="Cytochrome c1, transmembrane anchor, C-terminal"/>
    <property type="match status" value="1"/>
</dbReference>
<dbReference type="PROSITE" id="PS50835">
    <property type="entry name" value="IG_LIKE"/>
    <property type="match status" value="2"/>
</dbReference>
<accession>A0A9D4H2P4</accession>
<keyword evidence="7" id="KW-0325">Glycoprotein</keyword>
<reference evidence="11" key="1">
    <citation type="journal article" date="2019" name="bioRxiv">
        <title>The Genome of the Zebra Mussel, Dreissena polymorpha: A Resource for Invasive Species Research.</title>
        <authorList>
            <person name="McCartney M.A."/>
            <person name="Auch B."/>
            <person name="Kono T."/>
            <person name="Mallez S."/>
            <person name="Zhang Y."/>
            <person name="Obille A."/>
            <person name="Becker A."/>
            <person name="Abrahante J.E."/>
            <person name="Garbe J."/>
            <person name="Badalamenti J.P."/>
            <person name="Herman A."/>
            <person name="Mangelson H."/>
            <person name="Liachko I."/>
            <person name="Sullivan S."/>
            <person name="Sone E.D."/>
            <person name="Koren S."/>
            <person name="Silverstein K.A.T."/>
            <person name="Beckman K.B."/>
            <person name="Gohl D.M."/>
        </authorList>
    </citation>
    <scope>NUCLEOTIDE SEQUENCE</scope>
    <source>
        <strain evidence="11">Duluth1</strain>
        <tissue evidence="11">Whole animal</tissue>
    </source>
</reference>
<dbReference type="PANTHER" id="PTHR23277:SF108">
    <property type="entry name" value="FASCICLIN-3"/>
    <property type="match status" value="1"/>
</dbReference>
<feature type="region of interest" description="Disordered" evidence="8">
    <location>
        <begin position="565"/>
        <end position="588"/>
    </location>
</feature>
<evidence type="ECO:0000256" key="3">
    <source>
        <dbReference type="ARBA" id="ARBA00022737"/>
    </source>
</evidence>
<feature type="compositionally biased region" description="Basic and acidic residues" evidence="8">
    <location>
        <begin position="573"/>
        <end position="584"/>
    </location>
</feature>
<evidence type="ECO:0000256" key="4">
    <source>
        <dbReference type="ARBA" id="ARBA00022889"/>
    </source>
</evidence>
<gene>
    <name evidence="11" type="ORF">DPMN_127828</name>
</gene>
<comment type="subcellular location">
    <subcellularLocation>
        <location evidence="1">Membrane</location>
    </subcellularLocation>
</comment>
<organism evidence="11 12">
    <name type="scientific">Dreissena polymorpha</name>
    <name type="common">Zebra mussel</name>
    <name type="synonym">Mytilus polymorpha</name>
    <dbReference type="NCBI Taxonomy" id="45954"/>
    <lineage>
        <taxon>Eukaryota</taxon>
        <taxon>Metazoa</taxon>
        <taxon>Spiralia</taxon>
        <taxon>Lophotrochozoa</taxon>
        <taxon>Mollusca</taxon>
        <taxon>Bivalvia</taxon>
        <taxon>Autobranchia</taxon>
        <taxon>Heteroconchia</taxon>
        <taxon>Euheterodonta</taxon>
        <taxon>Imparidentia</taxon>
        <taxon>Neoheterodontei</taxon>
        <taxon>Myida</taxon>
        <taxon>Dreissenoidea</taxon>
        <taxon>Dreissenidae</taxon>
        <taxon>Dreissena</taxon>
    </lineage>
</organism>
<dbReference type="EMBL" id="JAIWYP010000005">
    <property type="protein sequence ID" value="KAH3825941.1"/>
    <property type="molecule type" value="Genomic_DNA"/>
</dbReference>
<proteinExistence type="predicted"/>
<evidence type="ECO:0000313" key="11">
    <source>
        <dbReference type="EMBL" id="KAH3825941.1"/>
    </source>
</evidence>
<keyword evidence="6" id="KW-1015">Disulfide bond</keyword>